<evidence type="ECO:0000313" key="1">
    <source>
        <dbReference type="EMBL" id="KKU08876.1"/>
    </source>
</evidence>
<comment type="caution">
    <text evidence="1">The sequence shown here is derived from an EMBL/GenBank/DDBJ whole genome shotgun (WGS) entry which is preliminary data.</text>
</comment>
<dbReference type="Proteomes" id="UP000034329">
    <property type="component" value="Unassembled WGS sequence"/>
</dbReference>
<organism evidence="1 2">
    <name type="scientific">Candidatus Woesebacteria bacterium GW2011_GWB1_45_5</name>
    <dbReference type="NCBI Taxonomy" id="1618581"/>
    <lineage>
        <taxon>Bacteria</taxon>
        <taxon>Candidatus Woeseibacteriota</taxon>
    </lineage>
</organism>
<gene>
    <name evidence="1" type="ORF">UX13_C0055G0001</name>
</gene>
<name>A0A0G1MKJ0_9BACT</name>
<dbReference type="AlphaFoldDB" id="A0A0G1MKJ0"/>
<protein>
    <submittedName>
        <fullName evidence="1">Uncharacterized protein</fullName>
    </submittedName>
</protein>
<proteinExistence type="predicted"/>
<evidence type="ECO:0000313" key="2">
    <source>
        <dbReference type="Proteomes" id="UP000034329"/>
    </source>
</evidence>
<sequence length="311" mass="35072">MSGERNVGGQYPLSGVPFRNGPENPYRAVGDEQRRLVEIRNLTSSLGRTCERIVMGLWSNKFPPDPNNSKLSSAVSEVRHSLRVVSQRTFNTHSSLAEVYQGLTEPSQIPFLGDERTWPSFPALADLFSEVDRLYATNFGQSFVDLSVEGGKVGQHIRYLVENAMVIGKWTVEGPPKINGRVIPNVILLDRATKQLTQFDGVVVDKESAETTFEVSRRLGDGQPWWAIEVRIPNRARYISGPRKLESVFQYDVAAYQNKLGKIILDRDGHFSLPACVLFAYLRGSLKDKIHSIWVGSAFIKSWRQYLEDKI</sequence>
<dbReference type="EMBL" id="LCLA01000055">
    <property type="protein sequence ID" value="KKU08876.1"/>
    <property type="molecule type" value="Genomic_DNA"/>
</dbReference>
<reference evidence="1 2" key="1">
    <citation type="journal article" date="2015" name="Nature">
        <title>rRNA introns, odd ribosomes, and small enigmatic genomes across a large radiation of phyla.</title>
        <authorList>
            <person name="Brown C.T."/>
            <person name="Hug L.A."/>
            <person name="Thomas B.C."/>
            <person name="Sharon I."/>
            <person name="Castelle C.J."/>
            <person name="Singh A."/>
            <person name="Wilkins M.J."/>
            <person name="Williams K.H."/>
            <person name="Banfield J.F."/>
        </authorList>
    </citation>
    <scope>NUCLEOTIDE SEQUENCE [LARGE SCALE GENOMIC DNA]</scope>
</reference>
<feature type="non-terminal residue" evidence="1">
    <location>
        <position position="311"/>
    </location>
</feature>
<accession>A0A0G1MKJ0</accession>